<protein>
    <submittedName>
        <fullName evidence="1">Unannotated protein</fullName>
    </submittedName>
</protein>
<name>A0A6J6GYB2_9ZZZZ</name>
<evidence type="ECO:0000313" key="1">
    <source>
        <dbReference type="EMBL" id="CAB4605370.1"/>
    </source>
</evidence>
<organism evidence="1">
    <name type="scientific">freshwater metagenome</name>
    <dbReference type="NCBI Taxonomy" id="449393"/>
    <lineage>
        <taxon>unclassified sequences</taxon>
        <taxon>metagenomes</taxon>
        <taxon>ecological metagenomes</taxon>
    </lineage>
</organism>
<dbReference type="AlphaFoldDB" id="A0A6J6GYB2"/>
<sequence length="413" mass="45916">MKSTSLDNPIDPNNFDPNNFPNNFPKLKAGISYFKTEDKFKVFLYVGFKHRGIELTSEIAPLLLKQLDGTKNLKTIRQAIALKIESESKNRANHLEQEITGILSALYLAGFIEVRSTKFESVVAGEFAPINSINLRNRLRAVENLYCWHPEVTAGRTTQELIESRRTFAIIIFGRNRLAITLFSILQASGFNQIKIIDRSISPTAAAMAQIAPDEVCGLAIRGSDVGVRKPLVIADLARNSQLFPMEDLKFPPIPDFIISTESAPQETIQRWMSELIPHLAISKLIENTVEIGPIVIPGRSPCLNCLSLWRSDQFPHHKEFEFIAALEGTQEKSLEIPSAQVALLAGLIAIHLIEYSANPVFNPSIDETGAKLIGATQSINLFDPFSSGITNNSGSQYRYWQPHISCGCQNLI</sequence>
<reference evidence="1" key="1">
    <citation type="submission" date="2020-05" db="EMBL/GenBank/DDBJ databases">
        <authorList>
            <person name="Chiriac C."/>
            <person name="Salcher M."/>
            <person name="Ghai R."/>
            <person name="Kavagutti S V."/>
        </authorList>
    </citation>
    <scope>NUCLEOTIDE SEQUENCE</scope>
</reference>
<accession>A0A6J6GYB2</accession>
<dbReference type="EMBL" id="CAEZUQ010000040">
    <property type="protein sequence ID" value="CAB4605370.1"/>
    <property type="molecule type" value="Genomic_DNA"/>
</dbReference>
<proteinExistence type="predicted"/>
<gene>
    <name evidence="1" type="ORF">UFOPK1842_00460</name>
</gene>
<dbReference type="Gene3D" id="3.40.50.720">
    <property type="entry name" value="NAD(P)-binding Rossmann-like Domain"/>
    <property type="match status" value="1"/>
</dbReference>